<keyword evidence="16 22" id="KW-1133">Transmembrane helix</keyword>
<dbReference type="InterPro" id="IPR001245">
    <property type="entry name" value="Ser-Thr/Tyr_kinase_cat_dom"/>
</dbReference>
<dbReference type="GO" id="GO:0038023">
    <property type="term" value="F:signaling receptor activity"/>
    <property type="evidence" value="ECO:0000318"/>
    <property type="project" value="GO_Central"/>
</dbReference>
<dbReference type="EnsemblPlants" id="KEH43256">
    <property type="protein sequence ID" value="KEH43256"/>
    <property type="gene ID" value="MTR_1g088940"/>
</dbReference>
<dbReference type="GO" id="GO:0009755">
    <property type="term" value="P:hormone-mediated signaling pathway"/>
    <property type="evidence" value="ECO:0000318"/>
    <property type="project" value="GO_Central"/>
</dbReference>
<reference evidence="24 26" key="2">
    <citation type="journal article" date="2014" name="BMC Genomics">
        <title>An improved genome release (version Mt4.0) for the model legume Medicago truncatula.</title>
        <authorList>
            <person name="Tang H."/>
            <person name="Krishnakumar V."/>
            <person name="Bidwell S."/>
            <person name="Rosen B."/>
            <person name="Chan A."/>
            <person name="Zhou S."/>
            <person name="Gentzbittel L."/>
            <person name="Childs K.L."/>
            <person name="Yandell M."/>
            <person name="Gundlach H."/>
            <person name="Mayer K.F."/>
            <person name="Schwartz D.C."/>
            <person name="Town C.D."/>
        </authorList>
    </citation>
    <scope>GENOME REANNOTATION</scope>
    <source>
        <strain evidence="24">A17</strain>
        <strain evidence="25 26">cv. Jemalong A17</strain>
    </source>
</reference>
<evidence type="ECO:0000256" key="5">
    <source>
        <dbReference type="ARBA" id="ARBA00022475"/>
    </source>
</evidence>
<dbReference type="SMART" id="SM00369">
    <property type="entry name" value="LRR_TYP"/>
    <property type="match status" value="8"/>
</dbReference>
<dbReference type="InterPro" id="IPR032675">
    <property type="entry name" value="LRR_dom_sf"/>
</dbReference>
<dbReference type="Pfam" id="PF08263">
    <property type="entry name" value="LRRNT_2"/>
    <property type="match status" value="1"/>
</dbReference>
<dbReference type="InterPro" id="IPR000719">
    <property type="entry name" value="Prot_kinase_dom"/>
</dbReference>
<dbReference type="Pfam" id="PF07714">
    <property type="entry name" value="PK_Tyr_Ser-Thr"/>
    <property type="match status" value="1"/>
</dbReference>
<feature type="transmembrane region" description="Helical" evidence="22">
    <location>
        <begin position="695"/>
        <end position="718"/>
    </location>
</feature>
<dbReference type="FunFam" id="3.80.10.10:FF:000288">
    <property type="entry name" value="LRR receptor-like serine/threonine-protein kinase EFR"/>
    <property type="match status" value="1"/>
</dbReference>
<dbReference type="EC" id="2.7.11.1" evidence="4"/>
<keyword evidence="17 22" id="KW-0472">Membrane</keyword>
<dbReference type="InterPro" id="IPR013210">
    <property type="entry name" value="LRR_N_plant-typ"/>
</dbReference>
<dbReference type="SUPFAM" id="SSF56112">
    <property type="entry name" value="Protein kinase-like (PK-like)"/>
    <property type="match status" value="1"/>
</dbReference>
<evidence type="ECO:0000256" key="9">
    <source>
        <dbReference type="ARBA" id="ARBA00022679"/>
    </source>
</evidence>
<organism evidence="24 26">
    <name type="scientific">Medicago truncatula</name>
    <name type="common">Barrel medic</name>
    <name type="synonym">Medicago tribuloides</name>
    <dbReference type="NCBI Taxonomy" id="3880"/>
    <lineage>
        <taxon>Eukaryota</taxon>
        <taxon>Viridiplantae</taxon>
        <taxon>Streptophyta</taxon>
        <taxon>Embryophyta</taxon>
        <taxon>Tracheophyta</taxon>
        <taxon>Spermatophyta</taxon>
        <taxon>Magnoliopsida</taxon>
        <taxon>eudicotyledons</taxon>
        <taxon>Gunneridae</taxon>
        <taxon>Pentapetalae</taxon>
        <taxon>rosids</taxon>
        <taxon>fabids</taxon>
        <taxon>Fabales</taxon>
        <taxon>Fabaceae</taxon>
        <taxon>Papilionoideae</taxon>
        <taxon>50 kb inversion clade</taxon>
        <taxon>NPAAA clade</taxon>
        <taxon>Hologalegina</taxon>
        <taxon>IRL clade</taxon>
        <taxon>Trifolieae</taxon>
        <taxon>Medicago</taxon>
    </lineage>
</organism>
<proteinExistence type="inferred from homology"/>
<dbReference type="InterPro" id="IPR051809">
    <property type="entry name" value="Plant_receptor-like_S/T_kinase"/>
</dbReference>
<keyword evidence="13" id="KW-0547">Nucleotide-binding</keyword>
<dbReference type="Gene3D" id="3.80.10.10">
    <property type="entry name" value="Ribonuclease Inhibitor"/>
    <property type="match status" value="2"/>
</dbReference>
<comment type="catalytic activity">
    <reaction evidence="20">
        <text>L-threonyl-[protein] + ATP = O-phospho-L-threonyl-[protein] + ADP + H(+)</text>
        <dbReference type="Rhea" id="RHEA:46608"/>
        <dbReference type="Rhea" id="RHEA-COMP:11060"/>
        <dbReference type="Rhea" id="RHEA-COMP:11605"/>
        <dbReference type="ChEBI" id="CHEBI:15378"/>
        <dbReference type="ChEBI" id="CHEBI:30013"/>
        <dbReference type="ChEBI" id="CHEBI:30616"/>
        <dbReference type="ChEBI" id="CHEBI:61977"/>
        <dbReference type="ChEBI" id="CHEBI:456216"/>
        <dbReference type="EC" id="2.7.11.1"/>
    </reaction>
</comment>
<dbReference type="SUPFAM" id="SSF52058">
    <property type="entry name" value="L domain-like"/>
    <property type="match status" value="2"/>
</dbReference>
<comment type="subcellular location">
    <subcellularLocation>
        <location evidence="1">Cell membrane</location>
        <topology evidence="1">Single-pass membrane protein</topology>
    </subcellularLocation>
    <subcellularLocation>
        <location evidence="2">Membrane</location>
        <topology evidence="2">Single-pass type I membrane protein</topology>
    </subcellularLocation>
</comment>
<protein>
    <recommendedName>
        <fullName evidence="4">non-specific serine/threonine protein kinase</fullName>
        <ecNumber evidence="4">2.7.11.1</ecNumber>
    </recommendedName>
</protein>
<dbReference type="Gene3D" id="1.10.510.10">
    <property type="entry name" value="Transferase(Phosphotransferase) domain 1"/>
    <property type="match status" value="1"/>
</dbReference>
<evidence type="ECO:0000256" key="21">
    <source>
        <dbReference type="ARBA" id="ARBA00048679"/>
    </source>
</evidence>
<evidence type="ECO:0000256" key="2">
    <source>
        <dbReference type="ARBA" id="ARBA00004479"/>
    </source>
</evidence>
<evidence type="ECO:0000256" key="8">
    <source>
        <dbReference type="ARBA" id="ARBA00022614"/>
    </source>
</evidence>
<evidence type="ECO:0000256" key="15">
    <source>
        <dbReference type="ARBA" id="ARBA00022840"/>
    </source>
</evidence>
<keyword evidence="7" id="KW-0597">Phosphoprotein</keyword>
<dbReference type="AlphaFoldDB" id="A0A072VNP5"/>
<keyword evidence="26" id="KW-1185">Reference proteome</keyword>
<keyword evidence="10 22" id="KW-0812">Transmembrane</keyword>
<gene>
    <name evidence="25" type="primary">25484778</name>
    <name evidence="24" type="ordered locus">MTR_1g088940</name>
</gene>
<keyword evidence="14 24" id="KW-0418">Kinase</keyword>
<evidence type="ECO:0000256" key="6">
    <source>
        <dbReference type="ARBA" id="ARBA00022527"/>
    </source>
</evidence>
<dbReference type="EMBL" id="CM001217">
    <property type="protein sequence ID" value="KEH43256.1"/>
    <property type="molecule type" value="Genomic_DNA"/>
</dbReference>
<evidence type="ECO:0000313" key="26">
    <source>
        <dbReference type="Proteomes" id="UP000002051"/>
    </source>
</evidence>
<dbReference type="PROSITE" id="PS00108">
    <property type="entry name" value="PROTEIN_KINASE_ST"/>
    <property type="match status" value="1"/>
</dbReference>
<evidence type="ECO:0000256" key="16">
    <source>
        <dbReference type="ARBA" id="ARBA00022989"/>
    </source>
</evidence>
<dbReference type="Pfam" id="PF00560">
    <property type="entry name" value="LRR_1"/>
    <property type="match status" value="3"/>
</dbReference>
<feature type="domain" description="Protein kinase" evidence="23">
    <location>
        <begin position="752"/>
        <end position="1017"/>
    </location>
</feature>
<dbReference type="FunFam" id="3.30.200.20:FF:000432">
    <property type="entry name" value="LRR receptor-like serine/threonine-protein kinase EFR"/>
    <property type="match status" value="1"/>
</dbReference>
<dbReference type="FunFam" id="3.80.10.10:FF:000101">
    <property type="entry name" value="LRR receptor-like serine/threonine-protein kinase ERECTA"/>
    <property type="match status" value="1"/>
</dbReference>
<dbReference type="GO" id="GO:0004674">
    <property type="term" value="F:protein serine/threonine kinase activity"/>
    <property type="evidence" value="ECO:0007669"/>
    <property type="project" value="UniProtKB-KW"/>
</dbReference>
<dbReference type="Pfam" id="PF23598">
    <property type="entry name" value="LRR_14"/>
    <property type="match status" value="1"/>
</dbReference>
<evidence type="ECO:0000259" key="23">
    <source>
        <dbReference type="PROSITE" id="PS50011"/>
    </source>
</evidence>
<keyword evidence="11" id="KW-0732">Signal</keyword>
<evidence type="ECO:0000313" key="25">
    <source>
        <dbReference type="EnsemblPlants" id="KEH43256"/>
    </source>
</evidence>
<keyword evidence="15" id="KW-0067">ATP-binding</keyword>
<keyword evidence="6" id="KW-0723">Serine/threonine-protein kinase</keyword>
<accession>A0A072VNP5</accession>
<dbReference type="InterPro" id="IPR001611">
    <property type="entry name" value="Leu-rich_rpt"/>
</dbReference>
<dbReference type="GO" id="GO:0005524">
    <property type="term" value="F:ATP binding"/>
    <property type="evidence" value="ECO:0007669"/>
    <property type="project" value="UniProtKB-KW"/>
</dbReference>
<name>A0A072VNP5_MEDTR</name>
<dbReference type="OrthoDB" id="676979at2759"/>
<keyword evidence="8" id="KW-0433">Leucine-rich repeat</keyword>
<comment type="catalytic activity">
    <reaction evidence="21">
        <text>L-seryl-[protein] + ATP = O-phospho-L-seryl-[protein] + ADP + H(+)</text>
        <dbReference type="Rhea" id="RHEA:17989"/>
        <dbReference type="Rhea" id="RHEA-COMP:9863"/>
        <dbReference type="Rhea" id="RHEA-COMP:11604"/>
        <dbReference type="ChEBI" id="CHEBI:15378"/>
        <dbReference type="ChEBI" id="CHEBI:29999"/>
        <dbReference type="ChEBI" id="CHEBI:30616"/>
        <dbReference type="ChEBI" id="CHEBI:83421"/>
        <dbReference type="ChEBI" id="CHEBI:456216"/>
        <dbReference type="EC" id="2.7.11.1"/>
    </reaction>
</comment>
<keyword evidence="19" id="KW-0325">Glycoprotein</keyword>
<evidence type="ECO:0000256" key="4">
    <source>
        <dbReference type="ARBA" id="ARBA00012513"/>
    </source>
</evidence>
<reference evidence="24 26" key="1">
    <citation type="journal article" date="2011" name="Nature">
        <title>The Medicago genome provides insight into the evolution of rhizobial symbioses.</title>
        <authorList>
            <person name="Young N.D."/>
            <person name="Debelle F."/>
            <person name="Oldroyd G.E."/>
            <person name="Geurts R."/>
            <person name="Cannon S.B."/>
            <person name="Udvardi M.K."/>
            <person name="Benedito V.A."/>
            <person name="Mayer K.F."/>
            <person name="Gouzy J."/>
            <person name="Schoof H."/>
            <person name="Van de Peer Y."/>
            <person name="Proost S."/>
            <person name="Cook D.R."/>
            <person name="Meyers B.C."/>
            <person name="Spannagl M."/>
            <person name="Cheung F."/>
            <person name="De Mita S."/>
            <person name="Krishnakumar V."/>
            <person name="Gundlach H."/>
            <person name="Zhou S."/>
            <person name="Mudge J."/>
            <person name="Bharti A.K."/>
            <person name="Murray J.D."/>
            <person name="Naoumkina M.A."/>
            <person name="Rosen B."/>
            <person name="Silverstein K.A."/>
            <person name="Tang H."/>
            <person name="Rombauts S."/>
            <person name="Zhao P.X."/>
            <person name="Zhou P."/>
            <person name="Barbe V."/>
            <person name="Bardou P."/>
            <person name="Bechner M."/>
            <person name="Bellec A."/>
            <person name="Berger A."/>
            <person name="Berges H."/>
            <person name="Bidwell S."/>
            <person name="Bisseling T."/>
            <person name="Choisne N."/>
            <person name="Couloux A."/>
            <person name="Denny R."/>
            <person name="Deshpande S."/>
            <person name="Dai X."/>
            <person name="Doyle J.J."/>
            <person name="Dudez A.M."/>
            <person name="Farmer A.D."/>
            <person name="Fouteau S."/>
            <person name="Franken C."/>
            <person name="Gibelin C."/>
            <person name="Gish J."/>
            <person name="Goldstein S."/>
            <person name="Gonzalez A.J."/>
            <person name="Green P.J."/>
            <person name="Hallab A."/>
            <person name="Hartog M."/>
            <person name="Hua A."/>
            <person name="Humphray S.J."/>
            <person name="Jeong D.H."/>
            <person name="Jing Y."/>
            <person name="Jocker A."/>
            <person name="Kenton S.M."/>
            <person name="Kim D.J."/>
            <person name="Klee K."/>
            <person name="Lai H."/>
            <person name="Lang C."/>
            <person name="Lin S."/>
            <person name="Macmil S.L."/>
            <person name="Magdelenat G."/>
            <person name="Matthews L."/>
            <person name="McCorrison J."/>
            <person name="Monaghan E.L."/>
            <person name="Mun J.H."/>
            <person name="Najar F.Z."/>
            <person name="Nicholson C."/>
            <person name="Noirot C."/>
            <person name="O'Bleness M."/>
            <person name="Paule C.R."/>
            <person name="Poulain J."/>
            <person name="Prion F."/>
            <person name="Qin B."/>
            <person name="Qu C."/>
            <person name="Retzel E.F."/>
            <person name="Riddle C."/>
            <person name="Sallet E."/>
            <person name="Samain S."/>
            <person name="Samson N."/>
            <person name="Sanders I."/>
            <person name="Saurat O."/>
            <person name="Scarpelli C."/>
            <person name="Schiex T."/>
            <person name="Segurens B."/>
            <person name="Severin A.J."/>
            <person name="Sherrier D.J."/>
            <person name="Shi R."/>
            <person name="Sims S."/>
            <person name="Singer S.R."/>
            <person name="Sinharoy S."/>
            <person name="Sterck L."/>
            <person name="Viollet A."/>
            <person name="Wang B.B."/>
            <person name="Wang K."/>
            <person name="Wang M."/>
            <person name="Wang X."/>
            <person name="Warfsmann J."/>
            <person name="Weissenbach J."/>
            <person name="White D.D."/>
            <person name="White J.D."/>
            <person name="Wiley G.B."/>
            <person name="Wincker P."/>
            <person name="Xing Y."/>
            <person name="Yang L."/>
            <person name="Yao Z."/>
            <person name="Ying F."/>
            <person name="Zhai J."/>
            <person name="Zhou L."/>
            <person name="Zuber A."/>
            <person name="Denarie J."/>
            <person name="Dixon R.A."/>
            <person name="May G.D."/>
            <person name="Schwartz D.C."/>
            <person name="Rogers J."/>
            <person name="Quetier F."/>
            <person name="Town C.D."/>
            <person name="Roe B.A."/>
        </authorList>
    </citation>
    <scope>NUCLEOTIDE SEQUENCE [LARGE SCALE GENOMIC DNA]</scope>
    <source>
        <strain evidence="24">A17</strain>
        <strain evidence="25 26">cv. Jemalong A17</strain>
    </source>
</reference>
<dbReference type="GO" id="GO:0005886">
    <property type="term" value="C:plasma membrane"/>
    <property type="evidence" value="ECO:0000318"/>
    <property type="project" value="GO_Central"/>
</dbReference>
<reference evidence="25" key="3">
    <citation type="submission" date="2015-04" db="UniProtKB">
        <authorList>
            <consortium name="EnsemblPlants"/>
        </authorList>
    </citation>
    <scope>IDENTIFICATION</scope>
    <source>
        <strain evidence="25">cv. Jemalong A17</strain>
    </source>
</reference>
<comment type="similarity">
    <text evidence="3">Belongs to the protein kinase superfamily. Ser/Thr protein kinase family.</text>
</comment>
<dbReference type="Pfam" id="PF13855">
    <property type="entry name" value="LRR_8"/>
    <property type="match status" value="1"/>
</dbReference>
<evidence type="ECO:0000256" key="1">
    <source>
        <dbReference type="ARBA" id="ARBA00004162"/>
    </source>
</evidence>
<dbReference type="InterPro" id="IPR003591">
    <property type="entry name" value="Leu-rich_rpt_typical-subtyp"/>
</dbReference>
<evidence type="ECO:0000256" key="3">
    <source>
        <dbReference type="ARBA" id="ARBA00008684"/>
    </source>
</evidence>
<dbReference type="PROSITE" id="PS50011">
    <property type="entry name" value="PROTEIN_KINASE_DOM"/>
    <property type="match status" value="1"/>
</dbReference>
<dbReference type="InterPro" id="IPR008271">
    <property type="entry name" value="Ser/Thr_kinase_AS"/>
</dbReference>
<dbReference type="Gene3D" id="3.30.200.20">
    <property type="entry name" value="Phosphorylase Kinase, domain 1"/>
    <property type="match status" value="1"/>
</dbReference>
<evidence type="ECO:0000256" key="18">
    <source>
        <dbReference type="ARBA" id="ARBA00023170"/>
    </source>
</evidence>
<keyword evidence="9" id="KW-0808">Transferase</keyword>
<dbReference type="FunFam" id="3.80.10.10:FF:000383">
    <property type="entry name" value="Leucine-rich repeat receptor protein kinase EMS1"/>
    <property type="match status" value="1"/>
</dbReference>
<evidence type="ECO:0000256" key="10">
    <source>
        <dbReference type="ARBA" id="ARBA00022692"/>
    </source>
</evidence>
<evidence type="ECO:0000256" key="14">
    <source>
        <dbReference type="ARBA" id="ARBA00022777"/>
    </source>
</evidence>
<keyword evidence="12" id="KW-0677">Repeat</keyword>
<dbReference type="InterPro" id="IPR055414">
    <property type="entry name" value="LRR_R13L4/SHOC2-like"/>
</dbReference>
<dbReference type="PANTHER" id="PTHR27008">
    <property type="entry name" value="OS04G0122200 PROTEIN"/>
    <property type="match status" value="1"/>
</dbReference>
<dbReference type="PANTHER" id="PTHR27008:SF592">
    <property type="entry name" value="LEUCINE-RICH REPEAT RECEPTOR-LIKE PROTEIN KINASE FAMILY PROTEIN-RELATED"/>
    <property type="match status" value="1"/>
</dbReference>
<evidence type="ECO:0000313" key="24">
    <source>
        <dbReference type="EMBL" id="KEH43256.1"/>
    </source>
</evidence>
<evidence type="ECO:0000256" key="11">
    <source>
        <dbReference type="ARBA" id="ARBA00022729"/>
    </source>
</evidence>
<evidence type="ECO:0000256" key="19">
    <source>
        <dbReference type="ARBA" id="ARBA00023180"/>
    </source>
</evidence>
<dbReference type="ExpressionAtlas" id="A0A072VNP5">
    <property type="expression patterns" value="differential"/>
</dbReference>
<evidence type="ECO:0000256" key="22">
    <source>
        <dbReference type="SAM" id="Phobius"/>
    </source>
</evidence>
<dbReference type="Proteomes" id="UP000002051">
    <property type="component" value="Unassembled WGS sequence"/>
</dbReference>
<evidence type="ECO:0000256" key="13">
    <source>
        <dbReference type="ARBA" id="ARBA00022741"/>
    </source>
</evidence>
<keyword evidence="5" id="KW-1003">Cell membrane</keyword>
<evidence type="ECO:0000256" key="17">
    <source>
        <dbReference type="ARBA" id="ARBA00023136"/>
    </source>
</evidence>
<dbReference type="FunFam" id="1.10.510.10:FF:000358">
    <property type="entry name" value="Putative leucine-rich repeat receptor-like serine/threonine-protein kinase"/>
    <property type="match status" value="1"/>
</dbReference>
<dbReference type="SMART" id="SM00220">
    <property type="entry name" value="S_TKc"/>
    <property type="match status" value="1"/>
</dbReference>
<sequence>MRVEFCYKFKLHSHGFAIYTVHPICDITDLPILTILANINSTTMLRIFWSIICHILFASNFLNNSASALGNITDHSALLKFKESMSSDPFGVLNSWNSSTHFCMWHGVTCGHRHQRVTEIKLVGYKLQGSISPHVGNLSFLRVLYLDDNSFHANVPRELGRLFRLQAISFANNTLGGRFPTSLTNCTQLREIGLYGNNFTGQIPMEIHSLAKLEYFNVARNNLIGRIPPSIWNLSSLTVLDFWYNHLEGNIPEEIGFLKKLTKMSVSENKLSGMLPFSLYNLSSLTHLHTAGNQFHGSLPTNVFTTLPNIRQFWFASNRFSGPIPSSISNASRIQMFDIGFNNFVGQIPNLGKLQDLSVLAVGENNLGSNSSYSGDDWEFIKSLVNCSQLYIVIVESNNLGGPLPKIIGNLSTHLAQFAMADNQISGEIPTELGNLVNLIFLSIENNLLTDVIPESFSKFQKMQEMYLKINKLSGEIPATILGNLSQLSQLDLSDNLLIGKIPSTIGNCKKLQAVDFSLNNLSGAIPTQLLSLSSLSILLNLSHNSFSGNLPPEVVMLQNIERFDISENHLSGGIPENIGDCSSLEYLFLEGNSLDGVIPSSLASLKGLLQLDLSRNNLSGSIPQELQNNSVLEWFNASFNKLEGEVPMLGVFQNASRVSLTGNDRLCGGVAELNLKICLPKNVKKRKHHIRRKLIIIIIFSIAFLLLLSFVLTIIIYQIMRKRQRKTSADSTIVQFPKVSYQELHHATDGFSDQNLIGTGGIGFVYKGRLNSEERVVAVKVLNLQKKGAHKSFLAECNAFRNIRHRNLVKIITCCSSVDHKGDDFKAIVYEYMTNGSLEEWLHQNAEQQRTLKLEKRLENVNGIASALHYLHNECEKPIVHCDLKPSNVLLEDDMVAHVSDFGLARLVSTIDGKSNNQTSSMGIKGTIGYTPPEYGMDTQLSTEGDMYSFGILLLEMMTGRRPTDEMFKDGYNLHNYVKIAFPNNILEIVDATLLSTENSHLLVTTEVARDLHPNVERSLSSLFKIGLSCSVESARERINIEEVKTELNIISKALADEGK</sequence>
<evidence type="ECO:0000256" key="20">
    <source>
        <dbReference type="ARBA" id="ARBA00047899"/>
    </source>
</evidence>
<keyword evidence="18 24" id="KW-0675">Receptor</keyword>
<dbReference type="InterPro" id="IPR011009">
    <property type="entry name" value="Kinase-like_dom_sf"/>
</dbReference>
<evidence type="ECO:0000256" key="7">
    <source>
        <dbReference type="ARBA" id="ARBA00022553"/>
    </source>
</evidence>
<evidence type="ECO:0000256" key="12">
    <source>
        <dbReference type="ARBA" id="ARBA00022737"/>
    </source>
</evidence>